<dbReference type="SUPFAM" id="SSF55073">
    <property type="entry name" value="Nucleotide cyclase"/>
    <property type="match status" value="1"/>
</dbReference>
<dbReference type="AlphaFoldDB" id="A0A7K0DJW3"/>
<dbReference type="EMBL" id="WEGI01000003">
    <property type="protein sequence ID" value="MQY26093.1"/>
    <property type="molecule type" value="Genomic_DNA"/>
</dbReference>
<feature type="domain" description="Guanylate cyclase" evidence="1">
    <location>
        <begin position="51"/>
        <end position="184"/>
    </location>
</feature>
<evidence type="ECO:0000313" key="2">
    <source>
        <dbReference type="EMBL" id="MQY26093.1"/>
    </source>
</evidence>
<dbReference type="Proteomes" id="UP000431401">
    <property type="component" value="Unassembled WGS sequence"/>
</dbReference>
<proteinExistence type="predicted"/>
<dbReference type="InterPro" id="IPR029787">
    <property type="entry name" value="Nucleotide_cyclase"/>
</dbReference>
<protein>
    <recommendedName>
        <fullName evidence="1">Guanylate cyclase domain-containing protein</fullName>
    </recommendedName>
</protein>
<dbReference type="PROSITE" id="PS50125">
    <property type="entry name" value="GUANYLATE_CYCLASE_2"/>
    <property type="match status" value="1"/>
</dbReference>
<evidence type="ECO:0000259" key="1">
    <source>
        <dbReference type="PROSITE" id="PS50125"/>
    </source>
</evidence>
<accession>A0A7K0DJW3</accession>
<dbReference type="Gene3D" id="3.30.70.1230">
    <property type="entry name" value="Nucleotide cyclase"/>
    <property type="match status" value="1"/>
</dbReference>
<gene>
    <name evidence="2" type="ORF">NRB56_16530</name>
</gene>
<keyword evidence="3" id="KW-1185">Reference proteome</keyword>
<evidence type="ECO:0000313" key="3">
    <source>
        <dbReference type="Proteomes" id="UP000431401"/>
    </source>
</evidence>
<reference evidence="2 3" key="1">
    <citation type="submission" date="2019-10" db="EMBL/GenBank/DDBJ databases">
        <title>Nocardia macrotermitis sp. nov. and Nocardia aurantia sp. nov., isolated from the gut of fungus growing-termite Macrotermes natalensis.</title>
        <authorList>
            <person name="Benndorf R."/>
            <person name="Schwitalla J."/>
            <person name="Martin K."/>
            <person name="De Beer W."/>
            <person name="Kaster A.-K."/>
            <person name="Vollmers J."/>
            <person name="Poulsen M."/>
            <person name="Beemelmanns C."/>
        </authorList>
    </citation>
    <scope>NUCLEOTIDE SEQUENCE [LARGE SCALE GENOMIC DNA]</scope>
    <source>
        <strain evidence="2 3">RB56</strain>
    </source>
</reference>
<dbReference type="CDD" id="cd07302">
    <property type="entry name" value="CHD"/>
    <property type="match status" value="1"/>
</dbReference>
<dbReference type="GO" id="GO:0004016">
    <property type="term" value="F:adenylate cyclase activity"/>
    <property type="evidence" value="ECO:0007669"/>
    <property type="project" value="UniProtKB-ARBA"/>
</dbReference>
<name>A0A7K0DJW3_9NOCA</name>
<dbReference type="GO" id="GO:0009190">
    <property type="term" value="P:cyclic nucleotide biosynthetic process"/>
    <property type="evidence" value="ECO:0007669"/>
    <property type="project" value="InterPro"/>
</dbReference>
<dbReference type="Pfam" id="PF00211">
    <property type="entry name" value="Guanylate_cyc"/>
    <property type="match status" value="1"/>
</dbReference>
<dbReference type="RefSeq" id="WP_319942714.1">
    <property type="nucleotide sequence ID" value="NZ_WEGI01000003.1"/>
</dbReference>
<comment type="caution">
    <text evidence="2">The sequence shown here is derived from an EMBL/GenBank/DDBJ whole genome shotgun (WGS) entry which is preliminary data.</text>
</comment>
<sequence length="242" mass="27358">MKSTGTFYNFISSYNRINKILDSSDNDYQESDSLPKREKLTFDNGFYANCTAMFVDIRGSSKLPEKHRRPRLAKLYRAYISELVAVMDGCNECVEVNIVGDGVWGVFDTPYTTNIDAVFAEAARANSMVKMLNYQLKKHGYDEIQVGIGLSWGRALVIKAGLSGSGINDIVYMGDVVNEAAHLAANGSKRPYRDEPLMISNVLQSNLKEEYGALLKRNYEYDCWHGYIVDTAMEDWYVENCK</sequence>
<dbReference type="GO" id="GO:0035556">
    <property type="term" value="P:intracellular signal transduction"/>
    <property type="evidence" value="ECO:0007669"/>
    <property type="project" value="InterPro"/>
</dbReference>
<organism evidence="2 3">
    <name type="scientific">Nocardia aurantia</name>
    <dbReference type="NCBI Taxonomy" id="2585199"/>
    <lineage>
        <taxon>Bacteria</taxon>
        <taxon>Bacillati</taxon>
        <taxon>Actinomycetota</taxon>
        <taxon>Actinomycetes</taxon>
        <taxon>Mycobacteriales</taxon>
        <taxon>Nocardiaceae</taxon>
        <taxon>Nocardia</taxon>
    </lineage>
</organism>
<dbReference type="InterPro" id="IPR001054">
    <property type="entry name" value="A/G_cyclase"/>
</dbReference>